<proteinExistence type="predicted"/>
<dbReference type="AlphaFoldDB" id="A0AA38KTN9"/>
<feature type="transmembrane region" description="Helical" evidence="1">
    <location>
        <begin position="116"/>
        <end position="143"/>
    </location>
</feature>
<keyword evidence="1" id="KW-0812">Transmembrane</keyword>
<feature type="transmembrane region" description="Helical" evidence="1">
    <location>
        <begin position="53"/>
        <end position="70"/>
    </location>
</feature>
<organism evidence="2 3">
    <name type="scientific">Lentinula aff. detonsa</name>
    <dbReference type="NCBI Taxonomy" id="2804958"/>
    <lineage>
        <taxon>Eukaryota</taxon>
        <taxon>Fungi</taxon>
        <taxon>Dikarya</taxon>
        <taxon>Basidiomycota</taxon>
        <taxon>Agaricomycotina</taxon>
        <taxon>Agaricomycetes</taxon>
        <taxon>Agaricomycetidae</taxon>
        <taxon>Agaricales</taxon>
        <taxon>Marasmiineae</taxon>
        <taxon>Omphalotaceae</taxon>
        <taxon>Lentinula</taxon>
    </lineage>
</organism>
<accession>A0AA38KTN9</accession>
<comment type="caution">
    <text evidence="2">The sequence shown here is derived from an EMBL/GenBank/DDBJ whole genome shotgun (WGS) entry which is preliminary data.</text>
</comment>
<feature type="transmembrane region" description="Helical" evidence="1">
    <location>
        <begin position="20"/>
        <end position="41"/>
    </location>
</feature>
<evidence type="ECO:0000313" key="3">
    <source>
        <dbReference type="Proteomes" id="UP001163798"/>
    </source>
</evidence>
<dbReference type="Proteomes" id="UP001163798">
    <property type="component" value="Unassembled WGS sequence"/>
</dbReference>
<evidence type="ECO:0000256" key="1">
    <source>
        <dbReference type="SAM" id="Phobius"/>
    </source>
</evidence>
<dbReference type="EMBL" id="MU793653">
    <property type="protein sequence ID" value="KAJ3780792.1"/>
    <property type="molecule type" value="Genomic_DNA"/>
</dbReference>
<sequence>MAPLPAPLQEYITSITPSLRLLLVGAVWSAALVPLFILLFFLSTPTVRRKPIFFLNVFTVTMGIVIGIINTQLYVKFSLRTLIAYIGMIILMPIIMDCILAYRLMAVYPRQTTSNLLLAIIFVPIALFKIARITNIIVFLVVFSDTLLKHGQGSSAVPEFQNLWNHAPYPKVEWIFQVIDNFYTSMLFLYQVWKGQSREKISGRVSSVATQDSGITQLRRLFYLALSSFVFPCIFSLIQVSIVFTNPDFFLAAYIFVSNLYIEIICVLFATIWAVKARAELDARFNPGAYPVISTEHNIVFGNVESYSESGTQIPHRVNVTTLGSMELNDLRNK</sequence>
<gene>
    <name evidence="2" type="ORF">GGU10DRAFT_321260</name>
</gene>
<feature type="transmembrane region" description="Helical" evidence="1">
    <location>
        <begin position="221"/>
        <end position="244"/>
    </location>
</feature>
<feature type="transmembrane region" description="Helical" evidence="1">
    <location>
        <begin position="250"/>
        <end position="275"/>
    </location>
</feature>
<reference evidence="2" key="1">
    <citation type="submission" date="2022-08" db="EMBL/GenBank/DDBJ databases">
        <authorList>
            <consortium name="DOE Joint Genome Institute"/>
            <person name="Min B."/>
            <person name="Riley R."/>
            <person name="Sierra-Patev S."/>
            <person name="Naranjo-Ortiz M."/>
            <person name="Looney B."/>
            <person name="Konkel Z."/>
            <person name="Slot J.C."/>
            <person name="Sakamoto Y."/>
            <person name="Steenwyk J.L."/>
            <person name="Rokas A."/>
            <person name="Carro J."/>
            <person name="Camarero S."/>
            <person name="Ferreira P."/>
            <person name="Molpeceres G."/>
            <person name="Ruiz-Duenas F.J."/>
            <person name="Serrano A."/>
            <person name="Henrissat B."/>
            <person name="Drula E."/>
            <person name="Hughes K.W."/>
            <person name="Mata J.L."/>
            <person name="Ishikawa N.K."/>
            <person name="Vargas-Isla R."/>
            <person name="Ushijima S."/>
            <person name="Smith C.A."/>
            <person name="Ahrendt S."/>
            <person name="Andreopoulos W."/>
            <person name="He G."/>
            <person name="Labutti K."/>
            <person name="Lipzen A."/>
            <person name="Ng V."/>
            <person name="Sandor L."/>
            <person name="Barry K."/>
            <person name="Martinez A.T."/>
            <person name="Xiao Y."/>
            <person name="Gibbons J.G."/>
            <person name="Terashima K."/>
            <person name="Hibbett D.S."/>
            <person name="Grigoriev I.V."/>
        </authorList>
    </citation>
    <scope>NUCLEOTIDE SEQUENCE</scope>
    <source>
        <strain evidence="2">TFB10291</strain>
    </source>
</reference>
<feature type="transmembrane region" description="Helical" evidence="1">
    <location>
        <begin position="82"/>
        <end position="104"/>
    </location>
</feature>
<name>A0AA38KTN9_9AGAR</name>
<evidence type="ECO:0000313" key="2">
    <source>
        <dbReference type="EMBL" id="KAJ3780792.1"/>
    </source>
</evidence>
<protein>
    <submittedName>
        <fullName evidence="2">Uncharacterized protein</fullName>
    </submittedName>
</protein>
<keyword evidence="3" id="KW-1185">Reference proteome</keyword>
<keyword evidence="1" id="KW-0472">Membrane</keyword>
<keyword evidence="1" id="KW-1133">Transmembrane helix</keyword>